<dbReference type="EMBL" id="UGQM01000001">
    <property type="protein sequence ID" value="STZ45820.1"/>
    <property type="molecule type" value="Genomic_DNA"/>
</dbReference>
<dbReference type="PANTHER" id="PTHR45527">
    <property type="entry name" value="NONRIBOSOMAL PEPTIDE SYNTHETASE"/>
    <property type="match status" value="1"/>
</dbReference>
<evidence type="ECO:0000256" key="4">
    <source>
        <dbReference type="ARBA" id="ARBA00022737"/>
    </source>
</evidence>
<dbReference type="SMART" id="SM00823">
    <property type="entry name" value="PKS_PP"/>
    <property type="match status" value="1"/>
</dbReference>
<keyword evidence="6" id="KW-0472">Membrane</keyword>
<dbReference type="Pfam" id="PF00550">
    <property type="entry name" value="PP-binding"/>
    <property type="match status" value="1"/>
</dbReference>
<dbReference type="Gene3D" id="3.40.50.12780">
    <property type="entry name" value="N-terminal domain of ligase-like"/>
    <property type="match status" value="1"/>
</dbReference>
<dbReference type="InterPro" id="IPR020806">
    <property type="entry name" value="PKS_PP-bd"/>
</dbReference>
<evidence type="ECO:0000259" key="7">
    <source>
        <dbReference type="PROSITE" id="PS50075"/>
    </source>
</evidence>
<dbReference type="GO" id="GO:0044550">
    <property type="term" value="P:secondary metabolite biosynthetic process"/>
    <property type="evidence" value="ECO:0007669"/>
    <property type="project" value="TreeGrafter"/>
</dbReference>
<sequence>MTAVDRTPEIPSQFLLSAYAPQPRTLIDILAETARRFPDAPALDDGTVQLTYAELLSDVEDSVAWLGARGIGRGDRIGIRMPSGSYALYVAILATLAAGAAYVPVDADDPQERADLVFTEAGVVAIITERGLVRGPGASRGWRAAAPLSRDDAWIIFTSGSTGTPKGVAVSHRNAAAFVDAEAKMFLQNNPLGPGDRVLAGLSVAFDASCEEMWLAWRHGACLVPAPRSLVRSGMDLGPWLVSRDITVVSTVPTLAALWPAEALESVRLLIFGGEACPPELAERLAAGPDSAGREVWNTYGPTEATVVACAARLDGGSGGQERSDQGNRTAAVSIGLPLPGWDLAVVDKAGEPVAVGEVGELIIGGVGLARYLDPDKDAEKYAPFPTLAWSRAYRSGDLVRLETDGLYFVGRADDQVKVGGRRIELGEVDNALMNLPGVTGAAAAVRRTASSTPLLVGYLAVAPGLETPFDISRARAQLSEALPAALIPRLVVVDELPTRTSGKVDRDALPWPVDSAEKDTADGSDLGGGTLGWLAGVWRDVLAAPIDGPEADFHALGGGSLSAAQLVAALRQRYPQVTVADLYDHPRLGSLAGYLDELDPPAAVETRTVTPVSRLTQAVQVALTVPLAVLTGLQWVVWLAVANNIAAEFSLVDWVSPVSWWWVLAGFLVFVTPPGRMSIAVFGARILVGSLQPGTYARGGSVHLRVWLAERLADASGAENMAGAPWLVYYARALGNRVGSGVDLHSAPPVTGMLTLGHRCSIEPEVDLTGHWIDGDLFHVGPITVGNDATVGARTTLLPGAVVGKNADVAPGSGVIGKVKNGQYWKGSPAVKSGKAKHPWPDHRPPRAPVWVAMYGVTSLLLAALPLTALAAGLAVIGWGVRGTSTVTSAIVPALLWAVPATAAAVLVYATLTVIGVRLLAIGLTEGYHPVRSRPGWQLWATERLMDSARTYLFPVYAGLLTPWWLRLLGATVGKGTEISTALLIPKFTVIEDGAFLADDTMVASYELGGGWIHVARATVGKRAFLGNSGITQPGRRVPDDGLVAVLSATPRKAKAGSSWLGSPPVRLRRRPTAADALRTFHPSVRLKMLRATVEMFRFVPVVVTFTLGIAVLFAIQAAAVHVGWPWAALAAGPVLLAAGAVAGAIAVIAKWLVIGRITAIEHPLWSSFVWRNEVADTFVETVAAPWFARAASGTPVMNLWLRGLGATIGRGVWCETYWLPEADLVTLDDGATVNRGCVVQTHLFHDRIMRMDTVVLEAGATLGPHCVALPAARIGAGATVGPASLVMRGDEVPPSTRWQGNPIAVWNPPRKKRESDPKPKKSAAA</sequence>
<dbReference type="PANTHER" id="PTHR45527:SF1">
    <property type="entry name" value="FATTY ACID SYNTHASE"/>
    <property type="match status" value="1"/>
</dbReference>
<keyword evidence="3" id="KW-0808">Transferase</keyword>
<dbReference type="NCBIfam" id="TIGR02353">
    <property type="entry name" value="NRPS_term_dom"/>
    <property type="match status" value="1"/>
</dbReference>
<feature type="transmembrane region" description="Helical" evidence="6">
    <location>
        <begin position="898"/>
        <end position="925"/>
    </location>
</feature>
<dbReference type="CDD" id="cd05930">
    <property type="entry name" value="A_NRPS"/>
    <property type="match status" value="1"/>
</dbReference>
<gene>
    <name evidence="8" type="primary">grsA</name>
    <name evidence="8" type="ORF">NCTC10742_05081</name>
</gene>
<dbReference type="GO" id="GO:0005737">
    <property type="term" value="C:cytoplasm"/>
    <property type="evidence" value="ECO:0007669"/>
    <property type="project" value="TreeGrafter"/>
</dbReference>
<dbReference type="Gene3D" id="1.10.1200.10">
    <property type="entry name" value="ACP-like"/>
    <property type="match status" value="1"/>
</dbReference>
<dbReference type="InterPro" id="IPR010071">
    <property type="entry name" value="AA_adenyl_dom"/>
</dbReference>
<feature type="region of interest" description="Disordered" evidence="5">
    <location>
        <begin position="1293"/>
        <end position="1327"/>
    </location>
</feature>
<dbReference type="InterPro" id="IPR012728">
    <property type="entry name" value="Pls/PosA_C"/>
</dbReference>
<dbReference type="Proteomes" id="UP000254291">
    <property type="component" value="Unassembled WGS sequence"/>
</dbReference>
<dbReference type="PROSITE" id="PS00101">
    <property type="entry name" value="HEXAPEP_TRANSFERASES"/>
    <property type="match status" value="1"/>
</dbReference>
<evidence type="ECO:0000256" key="1">
    <source>
        <dbReference type="ARBA" id="ARBA00022450"/>
    </source>
</evidence>
<keyword evidence="4" id="KW-0677">Repeat</keyword>
<evidence type="ECO:0000313" key="8">
    <source>
        <dbReference type="EMBL" id="STZ45820.1"/>
    </source>
</evidence>
<feature type="transmembrane region" description="Helical" evidence="6">
    <location>
        <begin position="1128"/>
        <end position="1155"/>
    </location>
</feature>
<dbReference type="InterPro" id="IPR036736">
    <property type="entry name" value="ACP-like_sf"/>
</dbReference>
<evidence type="ECO:0000313" key="9">
    <source>
        <dbReference type="Proteomes" id="UP000254291"/>
    </source>
</evidence>
<protein>
    <submittedName>
        <fullName evidence="8">Non-ribosomal peptide synthetase</fullName>
    </submittedName>
</protein>
<dbReference type="Pfam" id="PF00501">
    <property type="entry name" value="AMP-binding"/>
    <property type="match status" value="1"/>
</dbReference>
<dbReference type="GO" id="GO:0031177">
    <property type="term" value="F:phosphopantetheine binding"/>
    <property type="evidence" value="ECO:0007669"/>
    <property type="project" value="InterPro"/>
</dbReference>
<keyword evidence="2" id="KW-0597">Phosphoprotein</keyword>
<dbReference type="InterPro" id="IPR011004">
    <property type="entry name" value="Trimer_LpxA-like_sf"/>
</dbReference>
<dbReference type="GO" id="GO:0016740">
    <property type="term" value="F:transferase activity"/>
    <property type="evidence" value="ECO:0007669"/>
    <property type="project" value="UniProtKB-KW"/>
</dbReference>
<dbReference type="PROSITE" id="PS50075">
    <property type="entry name" value="CARRIER"/>
    <property type="match status" value="1"/>
</dbReference>
<dbReference type="Gene3D" id="2.160.10.10">
    <property type="entry name" value="Hexapeptide repeat proteins"/>
    <property type="match status" value="2"/>
</dbReference>
<name>A0A378SSS9_9MYCO</name>
<dbReference type="InterPro" id="IPR009081">
    <property type="entry name" value="PP-bd_ACP"/>
</dbReference>
<evidence type="ECO:0000256" key="6">
    <source>
        <dbReference type="SAM" id="Phobius"/>
    </source>
</evidence>
<feature type="domain" description="Carrier" evidence="7">
    <location>
        <begin position="526"/>
        <end position="600"/>
    </location>
</feature>
<feature type="transmembrane region" description="Helical" evidence="6">
    <location>
        <begin position="662"/>
        <end position="689"/>
    </location>
</feature>
<evidence type="ECO:0000256" key="5">
    <source>
        <dbReference type="SAM" id="MobiDB-lite"/>
    </source>
</evidence>
<dbReference type="NCBIfam" id="TIGR01733">
    <property type="entry name" value="AA-adenyl-dom"/>
    <property type="match status" value="1"/>
</dbReference>
<dbReference type="InterPro" id="IPR045851">
    <property type="entry name" value="AMP-bd_C_sf"/>
</dbReference>
<dbReference type="InterPro" id="IPR000873">
    <property type="entry name" value="AMP-dep_synth/lig_dom"/>
</dbReference>
<evidence type="ECO:0000256" key="3">
    <source>
        <dbReference type="ARBA" id="ARBA00022679"/>
    </source>
</evidence>
<dbReference type="SUPFAM" id="SSF56801">
    <property type="entry name" value="Acetyl-CoA synthetase-like"/>
    <property type="match status" value="1"/>
</dbReference>
<dbReference type="InterPro" id="IPR020845">
    <property type="entry name" value="AMP-binding_CS"/>
</dbReference>
<organism evidence="8 9">
    <name type="scientific">Mycolicibacterium gilvum</name>
    <dbReference type="NCBI Taxonomy" id="1804"/>
    <lineage>
        <taxon>Bacteria</taxon>
        <taxon>Bacillati</taxon>
        <taxon>Actinomycetota</taxon>
        <taxon>Actinomycetes</taxon>
        <taxon>Mycobacteriales</taxon>
        <taxon>Mycobacteriaceae</taxon>
        <taxon>Mycolicibacterium</taxon>
    </lineage>
</organism>
<dbReference type="SUPFAM" id="SSF47336">
    <property type="entry name" value="ACP-like"/>
    <property type="match status" value="1"/>
</dbReference>
<dbReference type="GO" id="GO:0043041">
    <property type="term" value="P:amino acid activation for nonribosomal peptide biosynthetic process"/>
    <property type="evidence" value="ECO:0007669"/>
    <property type="project" value="TreeGrafter"/>
</dbReference>
<keyword evidence="1" id="KW-0596">Phosphopantetheine</keyword>
<dbReference type="PROSITE" id="PS00455">
    <property type="entry name" value="AMP_BINDING"/>
    <property type="match status" value="1"/>
</dbReference>
<dbReference type="InterPro" id="IPR018357">
    <property type="entry name" value="Hexapep_transf_CS"/>
</dbReference>
<feature type="transmembrane region" description="Helical" evidence="6">
    <location>
        <begin position="853"/>
        <end position="878"/>
    </location>
</feature>
<accession>A0A378SSS9</accession>
<keyword evidence="6" id="KW-0812">Transmembrane</keyword>
<keyword evidence="6" id="KW-1133">Transmembrane helix</keyword>
<reference evidence="8 9" key="1">
    <citation type="submission" date="2018-06" db="EMBL/GenBank/DDBJ databases">
        <authorList>
            <consortium name="Pathogen Informatics"/>
            <person name="Doyle S."/>
        </authorList>
    </citation>
    <scope>NUCLEOTIDE SEQUENCE [LARGE SCALE GENOMIC DNA]</scope>
    <source>
        <strain evidence="8 9">NCTC10742</strain>
    </source>
</reference>
<feature type="transmembrane region" description="Helical" evidence="6">
    <location>
        <begin position="1097"/>
        <end position="1122"/>
    </location>
</feature>
<feature type="transmembrane region" description="Helical" evidence="6">
    <location>
        <begin position="86"/>
        <end position="104"/>
    </location>
</feature>
<dbReference type="InterPro" id="IPR042099">
    <property type="entry name" value="ANL_N_sf"/>
</dbReference>
<proteinExistence type="predicted"/>
<dbReference type="Gene3D" id="3.30.300.30">
    <property type="match status" value="1"/>
</dbReference>
<dbReference type="SUPFAM" id="SSF51161">
    <property type="entry name" value="Trimeric LpxA-like enzymes"/>
    <property type="match status" value="3"/>
</dbReference>
<evidence type="ECO:0000256" key="2">
    <source>
        <dbReference type="ARBA" id="ARBA00022553"/>
    </source>
</evidence>